<name>A0A074ZD77_OPIVI</name>
<dbReference type="RefSeq" id="XP_009171013.1">
    <property type="nucleotide sequence ID" value="XM_009172749.1"/>
</dbReference>
<sequence length="107" mass="12877">MSEYLRLLLLFEHENDVVCIFQIDKVFFTGYLNTRVLETLQRSSHYFIDHKVKKEWREWASLTDAHHDEVYGWKKWAHLTDTILRAEALEEISAYYQAPESMTIHKT</sequence>
<protein>
    <submittedName>
        <fullName evidence="1">Uncharacterized protein</fullName>
    </submittedName>
</protein>
<evidence type="ECO:0000313" key="2">
    <source>
        <dbReference type="Proteomes" id="UP000054324"/>
    </source>
</evidence>
<reference evidence="1 2" key="1">
    <citation type="submission" date="2013-11" db="EMBL/GenBank/DDBJ databases">
        <title>Opisthorchis viverrini - life in the bile duct.</title>
        <authorList>
            <person name="Young N.D."/>
            <person name="Nagarajan N."/>
            <person name="Lin S.J."/>
            <person name="Korhonen P.K."/>
            <person name="Jex A.R."/>
            <person name="Hall R.S."/>
            <person name="Safavi-Hemami H."/>
            <person name="Kaewkong W."/>
            <person name="Bertrand D."/>
            <person name="Gao S."/>
            <person name="Seet Q."/>
            <person name="Wongkham S."/>
            <person name="Teh B.T."/>
            <person name="Wongkham C."/>
            <person name="Intapan P.M."/>
            <person name="Maleewong W."/>
            <person name="Yang X."/>
            <person name="Hu M."/>
            <person name="Wang Z."/>
            <person name="Hofmann A."/>
            <person name="Sternberg P.W."/>
            <person name="Tan P."/>
            <person name="Wang J."/>
            <person name="Gasser R.B."/>
        </authorList>
    </citation>
    <scope>NUCLEOTIDE SEQUENCE [LARGE SCALE GENOMIC DNA]</scope>
</reference>
<dbReference type="AlphaFoldDB" id="A0A074ZD77"/>
<dbReference type="KEGG" id="ovi:T265_07271"/>
<gene>
    <name evidence="1" type="ORF">T265_07271</name>
</gene>
<keyword evidence="2" id="KW-1185">Reference proteome</keyword>
<evidence type="ECO:0000313" key="1">
    <source>
        <dbReference type="EMBL" id="KER25231.1"/>
    </source>
</evidence>
<dbReference type="Proteomes" id="UP000054324">
    <property type="component" value="Unassembled WGS sequence"/>
</dbReference>
<dbReference type="CTD" id="20321450"/>
<dbReference type="OrthoDB" id="10507836at2759"/>
<dbReference type="GeneID" id="20321450"/>
<dbReference type="EMBL" id="KL596783">
    <property type="protein sequence ID" value="KER25231.1"/>
    <property type="molecule type" value="Genomic_DNA"/>
</dbReference>
<organism evidence="1 2">
    <name type="scientific">Opisthorchis viverrini</name>
    <name type="common">Southeast Asian liver fluke</name>
    <dbReference type="NCBI Taxonomy" id="6198"/>
    <lineage>
        <taxon>Eukaryota</taxon>
        <taxon>Metazoa</taxon>
        <taxon>Spiralia</taxon>
        <taxon>Lophotrochozoa</taxon>
        <taxon>Platyhelminthes</taxon>
        <taxon>Trematoda</taxon>
        <taxon>Digenea</taxon>
        <taxon>Opisthorchiida</taxon>
        <taxon>Opisthorchiata</taxon>
        <taxon>Opisthorchiidae</taxon>
        <taxon>Opisthorchis</taxon>
    </lineage>
</organism>
<accession>A0A074ZD77</accession>
<proteinExistence type="predicted"/>